<feature type="compositionally biased region" description="Polar residues" evidence="1">
    <location>
        <begin position="377"/>
        <end position="387"/>
    </location>
</feature>
<name>A0A9W5YYF9_9EURO</name>
<feature type="compositionally biased region" description="Low complexity" evidence="1">
    <location>
        <begin position="16"/>
        <end position="30"/>
    </location>
</feature>
<dbReference type="AlphaFoldDB" id="A0A9W5YYF9"/>
<organism evidence="2 3">
    <name type="scientific">Aspergillus brasiliensis</name>
    <dbReference type="NCBI Taxonomy" id="319629"/>
    <lineage>
        <taxon>Eukaryota</taxon>
        <taxon>Fungi</taxon>
        <taxon>Dikarya</taxon>
        <taxon>Ascomycota</taxon>
        <taxon>Pezizomycotina</taxon>
        <taxon>Eurotiomycetes</taxon>
        <taxon>Eurotiomycetidae</taxon>
        <taxon>Eurotiales</taxon>
        <taxon>Aspergillaceae</taxon>
        <taxon>Aspergillus</taxon>
        <taxon>Aspergillus subgen. Circumdati</taxon>
    </lineage>
</organism>
<feature type="region of interest" description="Disordered" evidence="1">
    <location>
        <begin position="414"/>
        <end position="532"/>
    </location>
</feature>
<dbReference type="Proteomes" id="UP001143548">
    <property type="component" value="Unassembled WGS sequence"/>
</dbReference>
<feature type="region of interest" description="Disordered" evidence="1">
    <location>
        <begin position="179"/>
        <end position="305"/>
    </location>
</feature>
<feature type="compositionally biased region" description="Basic and acidic residues" evidence="1">
    <location>
        <begin position="459"/>
        <end position="468"/>
    </location>
</feature>
<feature type="compositionally biased region" description="Polar residues" evidence="1">
    <location>
        <begin position="66"/>
        <end position="76"/>
    </location>
</feature>
<comment type="caution">
    <text evidence="2">The sequence shown here is derived from an EMBL/GenBank/DDBJ whole genome shotgun (WGS) entry which is preliminary data.</text>
</comment>
<evidence type="ECO:0000313" key="2">
    <source>
        <dbReference type="EMBL" id="GKZ26410.1"/>
    </source>
</evidence>
<feature type="compositionally biased region" description="Low complexity" evidence="1">
    <location>
        <begin position="212"/>
        <end position="221"/>
    </location>
</feature>
<dbReference type="EMBL" id="BROQ01000145">
    <property type="protein sequence ID" value="GKZ26410.1"/>
    <property type="molecule type" value="Genomic_DNA"/>
</dbReference>
<feature type="region of interest" description="Disordered" evidence="1">
    <location>
        <begin position="341"/>
        <end position="397"/>
    </location>
</feature>
<reference evidence="2" key="1">
    <citation type="submission" date="2022-07" db="EMBL/GenBank/DDBJ databases">
        <title>Taxonomy of Aspergillus series Nigri: significant species reduction supported by multi-species coalescent approaches.</title>
        <authorList>
            <person name="Bian C."/>
            <person name="Kusuya Y."/>
            <person name="Sklenar F."/>
            <person name="D'hooge E."/>
            <person name="Yaguchi T."/>
            <person name="Takahashi H."/>
            <person name="Hubka V."/>
        </authorList>
    </citation>
    <scope>NUCLEOTIDE SEQUENCE</scope>
    <source>
        <strain evidence="2">CBS 733.88</strain>
    </source>
</reference>
<accession>A0A9W5YYF9</accession>
<feature type="compositionally biased region" description="Polar residues" evidence="1">
    <location>
        <begin position="242"/>
        <end position="271"/>
    </location>
</feature>
<gene>
    <name evidence="2" type="ORF">AbraCBS73388_002495</name>
</gene>
<proteinExistence type="predicted"/>
<feature type="compositionally biased region" description="Polar residues" evidence="1">
    <location>
        <begin position="119"/>
        <end position="134"/>
    </location>
</feature>
<evidence type="ECO:0000313" key="3">
    <source>
        <dbReference type="Proteomes" id="UP001143548"/>
    </source>
</evidence>
<evidence type="ECO:0000256" key="1">
    <source>
        <dbReference type="SAM" id="MobiDB-lite"/>
    </source>
</evidence>
<feature type="compositionally biased region" description="Polar residues" evidence="1">
    <location>
        <begin position="508"/>
        <end position="526"/>
    </location>
</feature>
<feature type="compositionally biased region" description="Basic and acidic residues" evidence="1">
    <location>
        <begin position="476"/>
        <end position="487"/>
    </location>
</feature>
<feature type="compositionally biased region" description="Basic and acidic residues" evidence="1">
    <location>
        <begin position="275"/>
        <end position="284"/>
    </location>
</feature>
<sequence length="532" mass="56890">MPPFLPLWDKKTEGAPYNPDNNPPTTNSSSGDEAPESQPRPGHDCSTDVSQPLLDIEEAPPRVTVADNSAPKQSISFEGAATEARTAVPSPFTRSFLYALPETQTKGSPKEPTAALEGTRSQVPVSVLSNSSEPWSPPPMHTARWMPYAVPGRPEGPGLFETSMREDADYWFPNVQAAQQPRIRHRRGGTVLNVDPETPFGVPRLHLERADSSALLSSESSTHTDASPEESPRPQAGETGGVDTSSLQGPHNESTEALASGASSVYTSTPLLQLDDTHVRDHEAGNASSSHTEQPVSTEAQTTVAASAQDGSPLLQPTFEAKSTWPAFGSIPACSIDSSCLSMPIEPSRSEQLPGVAPPYDTQESQEAPGSLEKEQATNSRASSDSPPNDWYSESRRGFHERSFTIKCYRVESELDSSSQYSDADGNPALSSPPDESQPHAPLLGTAAPTQASPPSPESSDKEEKAEDGSENQSSKPDKGNSKMPNEKDDELAVGSNDSAETHHGEMTLTNQTYVEDNSPSVTPENLHSRGD</sequence>
<protein>
    <submittedName>
        <fullName evidence="2">Uncharacterized protein</fullName>
    </submittedName>
</protein>
<feature type="compositionally biased region" description="Polar residues" evidence="1">
    <location>
        <begin position="286"/>
        <end position="305"/>
    </location>
</feature>
<feature type="region of interest" description="Disordered" evidence="1">
    <location>
        <begin position="1"/>
        <end position="138"/>
    </location>
</feature>